<evidence type="ECO:0000313" key="4">
    <source>
        <dbReference type="Proteomes" id="UP000266644"/>
    </source>
</evidence>
<dbReference type="AlphaFoldDB" id="A0A081TUJ0"/>
<reference evidence="2 4" key="2">
    <citation type="submission" date="2018-08" db="EMBL/GenBank/DDBJ databases">
        <title>A genome reference for cultivated species of the human gut microbiota.</title>
        <authorList>
            <person name="Zou Y."/>
            <person name="Xue W."/>
            <person name="Luo G."/>
        </authorList>
    </citation>
    <scope>NUCLEOTIDE SEQUENCE [LARGE SCALE GENOMIC DNA]</scope>
    <source>
        <strain evidence="2 4">AM18-6</strain>
    </source>
</reference>
<evidence type="ECO:0000313" key="1">
    <source>
        <dbReference type="EMBL" id="QCQ47535.1"/>
    </source>
</evidence>
<organism evidence="2 4">
    <name type="scientific">Bacteroides fragilis</name>
    <dbReference type="NCBI Taxonomy" id="817"/>
    <lineage>
        <taxon>Bacteria</taxon>
        <taxon>Pseudomonadati</taxon>
        <taxon>Bacteroidota</taxon>
        <taxon>Bacteroidia</taxon>
        <taxon>Bacteroidales</taxon>
        <taxon>Bacteroidaceae</taxon>
        <taxon>Bacteroides</taxon>
    </lineage>
</organism>
<evidence type="ECO:0000313" key="3">
    <source>
        <dbReference type="Proteomes" id="UP000036847"/>
    </source>
</evidence>
<proteinExistence type="predicted"/>
<evidence type="ECO:0000313" key="2">
    <source>
        <dbReference type="EMBL" id="RHH10550.1"/>
    </source>
</evidence>
<dbReference type="Proteomes" id="UP000036847">
    <property type="component" value="Chromosome"/>
</dbReference>
<dbReference type="EMBL" id="CP036546">
    <property type="protein sequence ID" value="QCQ47535.1"/>
    <property type="molecule type" value="Genomic_DNA"/>
</dbReference>
<protein>
    <submittedName>
        <fullName evidence="2">Uncharacterized protein</fullName>
    </submittedName>
</protein>
<dbReference type="Proteomes" id="UP000266644">
    <property type="component" value="Unassembled WGS sequence"/>
</dbReference>
<reference evidence="1" key="1">
    <citation type="book" date="2014" name="THE 24TH EUROPEAN CONGRESS OF CLINICAL MICROBIOLOGY AND INFECTIOUS DISEASES" publisher="ECCMID 2014" city="Barcelona, Spain">
        <title>Identification of resistance genes in three multidrug-resistant Bacteroides fragilis isolates by whole genome sequencing.</title>
        <editorList>
            <person name="Unknown"/>
            <person name="A."/>
        </editorList>
        <authorList>
            <person name="Sydenham T.V."/>
            <person name="Hasman H."/>
            <person name="Wang M."/>
            <person name="Soki J."/>
            <person name="Nagy E."/>
            <person name="Justesen U.S."/>
        </authorList>
    </citation>
    <scope>NUCLEOTIDE SEQUENCE</scope>
    <source>
        <strain evidence="1">DCMSKEJBY0001B</strain>
    </source>
</reference>
<gene>
    <name evidence="2" type="ORF">DW228_12325</name>
    <name evidence="1" type="ORF">EC80_004235</name>
</gene>
<reference evidence="1 3" key="3">
    <citation type="submission" date="2019-03" db="EMBL/GenBank/DDBJ databases">
        <title>Complete genome assembly of MDR B. fragilis.</title>
        <authorList>
            <person name="Sydenham T.V."/>
            <person name="Hasman H."/>
            <person name="Justesen U.S."/>
        </authorList>
    </citation>
    <scope>NUCLEOTIDE SEQUENCE [LARGE SCALE GENOMIC DNA]</scope>
    <source>
        <strain evidence="1 3">DCMSKEJBY0001B</strain>
    </source>
</reference>
<dbReference type="EMBL" id="QRJE01000018">
    <property type="protein sequence ID" value="RHH10550.1"/>
    <property type="molecule type" value="Genomic_DNA"/>
</dbReference>
<sequence length="68" mass="7666">MIRLLRFVCVSFQKVSKWLFPLTCTFSFIGLIGSTGTQKQIFGLQQPGFGDRKPGLFGLKPLAFLKKK</sequence>
<accession>A0A081TUJ0</accession>
<name>A0A081TUJ0_BACFG</name>